<sequence length="525" mass="59645">MMAFAGSSTQCYFFWLLAILSITYSIVAFTVSFRPHWFFPTPTSAESEPQPRLFMEPEGDVPVQHSIQRTPHIYMINLPQRTDRRDRMMKLQAVTGLSWTFVDATDSTAEIVTRIMERVRWIRAATHLHAIDGHFLGWWSDHHNNEFQWMDTKPKGSELWELSYSNPLCADNTHPLPAPPLPDQRPPLKVAKDRIIPLHNAMLDPGQTTENTMDPLSNTNANSSRTATRDVTNYPAPRLPKLPYWRILSRAVIACWHSHIGVIRKIASESIQPGISDAGALILEDDVDMELDIQQRISRLWEALPPNWDMVFLGHCWSAEATYPALRSYDQLHPAHSPKCTHAYAVSRKGARRLVQHLRNPSIAYSRPLDSVFLQLIQSNLVNAYSVHPSVVIQTKDTPSDIFPGNGSRWRDVLQKSALKSVGMFGFGFEVEPRMASPPKPPDKGAVRRSTIPRMVRVSLRQVEPQATLLAARCWQILAKERSKWALAIDMDFFRKVRNPCYAECATPLNGHEGDEHDLLGWSTP</sequence>
<evidence type="ECO:0000256" key="4">
    <source>
        <dbReference type="SAM" id="MobiDB-lite"/>
    </source>
</evidence>
<evidence type="ECO:0000256" key="2">
    <source>
        <dbReference type="ARBA" id="ARBA00022676"/>
    </source>
</evidence>
<feature type="region of interest" description="Disordered" evidence="4">
    <location>
        <begin position="202"/>
        <end position="232"/>
    </location>
</feature>
<dbReference type="EMBL" id="SSOP01000048">
    <property type="protein sequence ID" value="KAB5592989.1"/>
    <property type="molecule type" value="Genomic_DNA"/>
</dbReference>
<dbReference type="GO" id="GO:0016740">
    <property type="term" value="F:transferase activity"/>
    <property type="evidence" value="ECO:0007669"/>
    <property type="project" value="UniProtKB-KW"/>
</dbReference>
<comment type="similarity">
    <text evidence="1">Belongs to the glycosyltransferase 25 family.</text>
</comment>
<evidence type="ECO:0000256" key="1">
    <source>
        <dbReference type="ARBA" id="ARBA00006721"/>
    </source>
</evidence>
<evidence type="ECO:0000313" key="7">
    <source>
        <dbReference type="Proteomes" id="UP000383932"/>
    </source>
</evidence>
<dbReference type="Proteomes" id="UP000383932">
    <property type="component" value="Unassembled WGS sequence"/>
</dbReference>
<dbReference type="PANTHER" id="PTHR10730">
    <property type="entry name" value="PROCOLLAGEN-LYSINE,2-OXOGLUTARATE 5-DIOXYGENASE/GLYCOSYLTRANSFERASE 25 FAMILY MEMBER"/>
    <property type="match status" value="1"/>
</dbReference>
<gene>
    <name evidence="6" type="ORF">CTheo_3543</name>
</gene>
<dbReference type="InterPro" id="IPR050757">
    <property type="entry name" value="Collagen_mod_GT25"/>
</dbReference>
<reference evidence="6 7" key="1">
    <citation type="journal article" date="2019" name="Fungal Biol. Biotechnol.">
        <title>Draft genome sequence of fastidious pathogen Ceratobasidium theobromae, which causes vascular-streak dieback in Theobroma cacao.</title>
        <authorList>
            <person name="Ali S.S."/>
            <person name="Asman A."/>
            <person name="Shao J."/>
            <person name="Firmansyah A.P."/>
            <person name="Susilo A.W."/>
            <person name="Rosmana A."/>
            <person name="McMahon P."/>
            <person name="Junaid M."/>
            <person name="Guest D."/>
            <person name="Kheng T.Y."/>
            <person name="Meinhardt L.W."/>
            <person name="Bailey B.A."/>
        </authorList>
    </citation>
    <scope>NUCLEOTIDE SEQUENCE [LARGE SCALE GENOMIC DNA]</scope>
    <source>
        <strain evidence="6 7">CT2</strain>
    </source>
</reference>
<feature type="transmembrane region" description="Helical" evidence="5">
    <location>
        <begin position="12"/>
        <end position="33"/>
    </location>
</feature>
<keyword evidence="5" id="KW-0812">Transmembrane</keyword>
<keyword evidence="5" id="KW-1133">Transmembrane helix</keyword>
<keyword evidence="5" id="KW-0472">Membrane</keyword>
<evidence type="ECO:0008006" key="8">
    <source>
        <dbReference type="Google" id="ProtNLM"/>
    </source>
</evidence>
<accession>A0A5N5QMW4</accession>
<name>A0A5N5QMW4_9AGAM</name>
<evidence type="ECO:0000256" key="3">
    <source>
        <dbReference type="ARBA" id="ARBA00022679"/>
    </source>
</evidence>
<keyword evidence="2" id="KW-0328">Glycosyltransferase</keyword>
<organism evidence="6 7">
    <name type="scientific">Ceratobasidium theobromae</name>
    <dbReference type="NCBI Taxonomy" id="1582974"/>
    <lineage>
        <taxon>Eukaryota</taxon>
        <taxon>Fungi</taxon>
        <taxon>Dikarya</taxon>
        <taxon>Basidiomycota</taxon>
        <taxon>Agaricomycotina</taxon>
        <taxon>Agaricomycetes</taxon>
        <taxon>Cantharellales</taxon>
        <taxon>Ceratobasidiaceae</taxon>
        <taxon>Ceratobasidium</taxon>
    </lineage>
</organism>
<dbReference type="OrthoDB" id="47375at2759"/>
<dbReference type="AlphaFoldDB" id="A0A5N5QMW4"/>
<dbReference type="PANTHER" id="PTHR10730:SF53">
    <property type="entry name" value="GLYCOSYLTRANSFERASE 25 FAMILY MEMBER"/>
    <property type="match status" value="1"/>
</dbReference>
<protein>
    <recommendedName>
        <fullName evidence="8">Glycosyltransferase family 25 protein</fullName>
    </recommendedName>
</protein>
<comment type="caution">
    <text evidence="6">The sequence shown here is derived from an EMBL/GenBank/DDBJ whole genome shotgun (WGS) entry which is preliminary data.</text>
</comment>
<feature type="compositionally biased region" description="Polar residues" evidence="4">
    <location>
        <begin position="206"/>
        <end position="231"/>
    </location>
</feature>
<keyword evidence="7" id="KW-1185">Reference proteome</keyword>
<evidence type="ECO:0000313" key="6">
    <source>
        <dbReference type="EMBL" id="KAB5592989.1"/>
    </source>
</evidence>
<keyword evidence="3" id="KW-0808">Transferase</keyword>
<proteinExistence type="inferred from homology"/>
<evidence type="ECO:0000256" key="5">
    <source>
        <dbReference type="SAM" id="Phobius"/>
    </source>
</evidence>